<dbReference type="PANTHER" id="PTHR22600">
    <property type="entry name" value="BETA-HEXOSAMINIDASE"/>
    <property type="match status" value="1"/>
</dbReference>
<dbReference type="InterPro" id="IPR025705">
    <property type="entry name" value="Beta_hexosaminidase_sua/sub"/>
</dbReference>
<dbReference type="AlphaFoldDB" id="W0RG67"/>
<dbReference type="EC" id="3.2.1.52" evidence="3"/>
<accession>W0RG67</accession>
<dbReference type="SUPFAM" id="SSF51445">
    <property type="entry name" value="(Trans)glycosidases"/>
    <property type="match status" value="1"/>
</dbReference>
<dbReference type="eggNOG" id="COG3525">
    <property type="taxonomic scope" value="Bacteria"/>
</dbReference>
<dbReference type="KEGG" id="gba:J421_2229"/>
<dbReference type="Pfam" id="PF00728">
    <property type="entry name" value="Glyco_hydro_20"/>
    <property type="match status" value="1"/>
</dbReference>
<feature type="domain" description="Glycoside hydrolase family 20 catalytic" evidence="6">
    <location>
        <begin position="2"/>
        <end position="196"/>
    </location>
</feature>
<dbReference type="InParanoid" id="W0RG67"/>
<feature type="active site" description="Proton donor" evidence="5">
    <location>
        <position position="23"/>
    </location>
</feature>
<dbReference type="STRING" id="861299.J421_2229"/>
<dbReference type="HOGENOM" id="CLU_1218355_0_0_0"/>
<dbReference type="GO" id="GO:0030203">
    <property type="term" value="P:glycosaminoglycan metabolic process"/>
    <property type="evidence" value="ECO:0007669"/>
    <property type="project" value="TreeGrafter"/>
</dbReference>
<dbReference type="InterPro" id="IPR017853">
    <property type="entry name" value="GH"/>
</dbReference>
<dbReference type="GO" id="GO:0004563">
    <property type="term" value="F:beta-N-acetylhexosaminidase activity"/>
    <property type="evidence" value="ECO:0007669"/>
    <property type="project" value="UniProtKB-EC"/>
</dbReference>
<dbReference type="GO" id="GO:0016020">
    <property type="term" value="C:membrane"/>
    <property type="evidence" value="ECO:0007669"/>
    <property type="project" value="TreeGrafter"/>
</dbReference>
<dbReference type="EMBL" id="CP007128">
    <property type="protein sequence ID" value="AHG89766.1"/>
    <property type="molecule type" value="Genomic_DNA"/>
</dbReference>
<dbReference type="GO" id="GO:0005975">
    <property type="term" value="P:carbohydrate metabolic process"/>
    <property type="evidence" value="ECO:0007669"/>
    <property type="project" value="InterPro"/>
</dbReference>
<dbReference type="InterPro" id="IPR015883">
    <property type="entry name" value="Glyco_hydro_20_cat"/>
</dbReference>
<sequence>MQDVLTEVLGIFPSTFIHVGGDEAAKDVWKTDPGIQARIKQLGLKDEHELQSWFIKQMDGFLTAKGRRLIGWDEILEGGLAPGATVMSWRGMNGGIAAAQAGHDVVMAPTTYTYFDYYQTPNGPNRALEPLSIGGYLPIDTVYAFEPVPPVLDSVQAKHILGGQAQLWTEYIPTPKQAEYMAFPRLVALAEVLWTPRERKDFADFQQRLTRHFARLDALDVNYRRGP</sequence>
<gene>
    <name evidence="7" type="ORF">J421_2229</name>
</gene>
<evidence type="ECO:0000313" key="7">
    <source>
        <dbReference type="EMBL" id="AHG89766.1"/>
    </source>
</evidence>
<dbReference type="Proteomes" id="UP000019151">
    <property type="component" value="Chromosome"/>
</dbReference>
<dbReference type="Gene3D" id="3.20.20.80">
    <property type="entry name" value="Glycosidases"/>
    <property type="match status" value="1"/>
</dbReference>
<reference evidence="7 8" key="1">
    <citation type="journal article" date="2014" name="Genome Announc.">
        <title>Genome Sequence and Methylome of Soil Bacterium Gemmatirosa kalamazoonensis KBS708T, a Member of the Rarely Cultivated Gemmatimonadetes Phylum.</title>
        <authorList>
            <person name="Debruyn J.M."/>
            <person name="Radosevich M."/>
            <person name="Wommack K.E."/>
            <person name="Polson S.W."/>
            <person name="Hauser L.J."/>
            <person name="Fawaz M.N."/>
            <person name="Korlach J."/>
            <person name="Tsai Y.C."/>
        </authorList>
    </citation>
    <scope>NUCLEOTIDE SEQUENCE [LARGE SCALE GENOMIC DNA]</scope>
    <source>
        <strain evidence="7 8">KBS708</strain>
    </source>
</reference>
<evidence type="ECO:0000259" key="6">
    <source>
        <dbReference type="Pfam" id="PF00728"/>
    </source>
</evidence>
<evidence type="ECO:0000256" key="3">
    <source>
        <dbReference type="ARBA" id="ARBA00012663"/>
    </source>
</evidence>
<organism evidence="7 8">
    <name type="scientific">Gemmatirosa kalamazoonensis</name>
    <dbReference type="NCBI Taxonomy" id="861299"/>
    <lineage>
        <taxon>Bacteria</taxon>
        <taxon>Pseudomonadati</taxon>
        <taxon>Gemmatimonadota</taxon>
        <taxon>Gemmatimonadia</taxon>
        <taxon>Gemmatimonadales</taxon>
        <taxon>Gemmatimonadaceae</taxon>
        <taxon>Gemmatirosa</taxon>
    </lineage>
</organism>
<comment type="catalytic activity">
    <reaction evidence="1">
        <text>Hydrolysis of terminal non-reducing N-acetyl-D-hexosamine residues in N-acetyl-beta-D-hexosaminides.</text>
        <dbReference type="EC" id="3.2.1.52"/>
    </reaction>
</comment>
<evidence type="ECO:0000313" key="8">
    <source>
        <dbReference type="Proteomes" id="UP000019151"/>
    </source>
</evidence>
<proteinExistence type="inferred from homology"/>
<dbReference type="PRINTS" id="PR00738">
    <property type="entry name" value="GLHYDRLASE20"/>
</dbReference>
<evidence type="ECO:0000256" key="1">
    <source>
        <dbReference type="ARBA" id="ARBA00001231"/>
    </source>
</evidence>
<comment type="similarity">
    <text evidence="2">Belongs to the glycosyl hydrolase 20 family.</text>
</comment>
<evidence type="ECO:0000256" key="2">
    <source>
        <dbReference type="ARBA" id="ARBA00006285"/>
    </source>
</evidence>
<keyword evidence="4 7" id="KW-0378">Hydrolase</keyword>
<name>W0RG67_9BACT</name>
<dbReference type="PANTHER" id="PTHR22600:SF57">
    <property type="entry name" value="BETA-N-ACETYLHEXOSAMINIDASE"/>
    <property type="match status" value="1"/>
</dbReference>
<evidence type="ECO:0000256" key="4">
    <source>
        <dbReference type="ARBA" id="ARBA00022801"/>
    </source>
</evidence>
<keyword evidence="8" id="KW-1185">Reference proteome</keyword>
<dbReference type="PATRIC" id="fig|861299.3.peg.2266"/>
<evidence type="ECO:0000256" key="5">
    <source>
        <dbReference type="PIRSR" id="PIRSR625705-1"/>
    </source>
</evidence>
<protein>
    <recommendedName>
        <fullName evidence="3">beta-N-acetylhexosaminidase</fullName>
        <ecNumber evidence="3">3.2.1.52</ecNumber>
    </recommendedName>
</protein>